<comment type="similarity">
    <text evidence="1">Belongs to the paxM FAD-dependent monooxygenase family.</text>
</comment>
<dbReference type="GO" id="GO:0004497">
    <property type="term" value="F:monooxygenase activity"/>
    <property type="evidence" value="ECO:0007669"/>
    <property type="project" value="UniProtKB-KW"/>
</dbReference>
<dbReference type="EMBL" id="OUUZ01000013">
    <property type="protein sequence ID" value="SPQ24639.1"/>
    <property type="molecule type" value="Genomic_DNA"/>
</dbReference>
<evidence type="ECO:0000259" key="6">
    <source>
        <dbReference type="Pfam" id="PF01494"/>
    </source>
</evidence>
<feature type="domain" description="FAD-binding" evidence="6">
    <location>
        <begin position="5"/>
        <end position="345"/>
    </location>
</feature>
<dbReference type="Pfam" id="PF01494">
    <property type="entry name" value="FAD_binding_3"/>
    <property type="match status" value="1"/>
</dbReference>
<dbReference type="InterPro" id="IPR036188">
    <property type="entry name" value="FAD/NAD-bd_sf"/>
</dbReference>
<dbReference type="PANTHER" id="PTHR13789:SF309">
    <property type="entry name" value="PUTATIVE (AFU_ORTHOLOGUE AFUA_6G14510)-RELATED"/>
    <property type="match status" value="1"/>
</dbReference>
<dbReference type="AlphaFoldDB" id="A0A446BQ53"/>
<keyword evidence="5" id="KW-0503">Monooxygenase</keyword>
<dbReference type="InterPro" id="IPR002938">
    <property type="entry name" value="FAD-bd"/>
</dbReference>
<organism evidence="7 8">
    <name type="scientific">Thermothielavioides terrestris</name>
    <dbReference type="NCBI Taxonomy" id="2587410"/>
    <lineage>
        <taxon>Eukaryota</taxon>
        <taxon>Fungi</taxon>
        <taxon>Dikarya</taxon>
        <taxon>Ascomycota</taxon>
        <taxon>Pezizomycotina</taxon>
        <taxon>Sordariomycetes</taxon>
        <taxon>Sordariomycetidae</taxon>
        <taxon>Sordariales</taxon>
        <taxon>Chaetomiaceae</taxon>
        <taxon>Thermothielavioides</taxon>
    </lineage>
</organism>
<proteinExistence type="inferred from homology"/>
<accession>A0A446BQ53</accession>
<evidence type="ECO:0000256" key="2">
    <source>
        <dbReference type="ARBA" id="ARBA00022630"/>
    </source>
</evidence>
<sequence length="400" mass="44229">MSRDIDVAVVGGGPAGMATALAFLKAGFQVKVYERYGHARPAGNILNLWPPPIHALASMGVDTKDIGAPCHSTFRNAAGRLRADLKMPREITDKYRGGFVGLLRPDLYRRMLEAIPDGVMEFNSRVQAIEDHPDHVRITLADGRVVRAGILVGADGIDSLVRAHLWGDAPKRNHDLHIIGGFTFERPPGAEAGKCVLKHNRYVQGTYSSILSNGRQGFQWWFVEAWPDANDAPAKLHEHALELARGFQGPLADLVRATPESNMHRWPIRDRIPLPRWSKGRITLAGDAAHATSPYAAYGAGMSICDGYFLGQRFHKVDLDDAAAVARAFEEYEACQRAHTTQQVNQAYFFGRLFHHVAFPLNVLRDLVLDWTPFLQWQAGDKNPSNIIAQLKVMGPGIVP</sequence>
<dbReference type="Gene3D" id="3.50.50.60">
    <property type="entry name" value="FAD/NAD(P)-binding domain"/>
    <property type="match status" value="1"/>
</dbReference>
<dbReference type="PANTHER" id="PTHR13789">
    <property type="entry name" value="MONOOXYGENASE"/>
    <property type="match status" value="1"/>
</dbReference>
<dbReference type="GO" id="GO:0071949">
    <property type="term" value="F:FAD binding"/>
    <property type="evidence" value="ECO:0007669"/>
    <property type="project" value="InterPro"/>
</dbReference>
<keyword evidence="2" id="KW-0285">Flavoprotein</keyword>
<reference evidence="7 8" key="1">
    <citation type="submission" date="2018-04" db="EMBL/GenBank/DDBJ databases">
        <authorList>
            <person name="Huttner S."/>
            <person name="Dainat J."/>
        </authorList>
    </citation>
    <scope>NUCLEOTIDE SEQUENCE [LARGE SCALE GENOMIC DNA]</scope>
</reference>
<evidence type="ECO:0000256" key="1">
    <source>
        <dbReference type="ARBA" id="ARBA00007992"/>
    </source>
</evidence>
<evidence type="ECO:0000256" key="5">
    <source>
        <dbReference type="ARBA" id="ARBA00023033"/>
    </source>
</evidence>
<evidence type="ECO:0000256" key="3">
    <source>
        <dbReference type="ARBA" id="ARBA00022827"/>
    </source>
</evidence>
<dbReference type="SUPFAM" id="SSF51905">
    <property type="entry name" value="FAD/NAD(P)-binding domain"/>
    <property type="match status" value="1"/>
</dbReference>
<name>A0A446BQ53_9PEZI</name>
<protein>
    <submittedName>
        <fullName evidence="7">2f770fd7-6a1d-435d-856b-2d511b5a8cfc</fullName>
    </submittedName>
</protein>
<dbReference type="PRINTS" id="PR00420">
    <property type="entry name" value="RNGMNOXGNASE"/>
</dbReference>
<dbReference type="InterPro" id="IPR050493">
    <property type="entry name" value="FAD-dep_Monooxygenase_BioMet"/>
</dbReference>
<evidence type="ECO:0000313" key="8">
    <source>
        <dbReference type="Proteomes" id="UP000289323"/>
    </source>
</evidence>
<keyword evidence="3" id="KW-0274">FAD</keyword>
<gene>
    <name evidence="7" type="ORF">TT172_LOCUS7058</name>
</gene>
<keyword evidence="4" id="KW-0560">Oxidoreductase</keyword>
<dbReference type="Proteomes" id="UP000289323">
    <property type="component" value="Unassembled WGS sequence"/>
</dbReference>
<evidence type="ECO:0000256" key="4">
    <source>
        <dbReference type="ARBA" id="ARBA00023002"/>
    </source>
</evidence>
<evidence type="ECO:0000313" key="7">
    <source>
        <dbReference type="EMBL" id="SPQ24639.1"/>
    </source>
</evidence>